<proteinExistence type="predicted"/>
<name>A0A8T0PD73_PANVG</name>
<dbReference type="AlphaFoldDB" id="A0A8T0PD73"/>
<dbReference type="PANTHER" id="PTHR47746">
    <property type="entry name" value="ZF-RVT DOMAIN-CONTAINING PROTEIN"/>
    <property type="match status" value="1"/>
</dbReference>
<protein>
    <submittedName>
        <fullName evidence="1">Uncharacterized protein</fullName>
    </submittedName>
</protein>
<comment type="caution">
    <text evidence="1">The sequence shown here is derived from an EMBL/GenBank/DDBJ whole genome shotgun (WGS) entry which is preliminary data.</text>
</comment>
<evidence type="ECO:0000313" key="2">
    <source>
        <dbReference type="Proteomes" id="UP000823388"/>
    </source>
</evidence>
<accession>A0A8T0PD73</accession>
<dbReference type="EMBL" id="CM029052">
    <property type="protein sequence ID" value="KAG2558945.1"/>
    <property type="molecule type" value="Genomic_DNA"/>
</dbReference>
<keyword evidence="2" id="KW-1185">Reference proteome</keyword>
<gene>
    <name evidence="1" type="ORF">PVAP13_8NG320900</name>
</gene>
<organism evidence="1 2">
    <name type="scientific">Panicum virgatum</name>
    <name type="common">Blackwell switchgrass</name>
    <dbReference type="NCBI Taxonomy" id="38727"/>
    <lineage>
        <taxon>Eukaryota</taxon>
        <taxon>Viridiplantae</taxon>
        <taxon>Streptophyta</taxon>
        <taxon>Embryophyta</taxon>
        <taxon>Tracheophyta</taxon>
        <taxon>Spermatophyta</taxon>
        <taxon>Magnoliopsida</taxon>
        <taxon>Liliopsida</taxon>
        <taxon>Poales</taxon>
        <taxon>Poaceae</taxon>
        <taxon>PACMAD clade</taxon>
        <taxon>Panicoideae</taxon>
        <taxon>Panicodae</taxon>
        <taxon>Paniceae</taxon>
        <taxon>Panicinae</taxon>
        <taxon>Panicum</taxon>
        <taxon>Panicum sect. Hiantes</taxon>
    </lineage>
</organism>
<evidence type="ECO:0000313" key="1">
    <source>
        <dbReference type="EMBL" id="KAG2558945.1"/>
    </source>
</evidence>
<dbReference type="Proteomes" id="UP000823388">
    <property type="component" value="Chromosome 8N"/>
</dbReference>
<sequence length="140" mass="15972">MSDRLQKDVGRTSPTCPLCRCAPETAHHLLVDGRYTKRIWNLTAEWTAQPTLRLQEWQSSNSVAQWWSNTTMTPHIDPHKAMASIIVVLIITWKIWKERNSRIFKHHETSATALMSTIKQEARAWVAAGAKDLAGLVLQE</sequence>
<reference evidence="1" key="1">
    <citation type="submission" date="2020-05" db="EMBL/GenBank/DDBJ databases">
        <title>WGS assembly of Panicum virgatum.</title>
        <authorList>
            <person name="Lovell J.T."/>
            <person name="Jenkins J."/>
            <person name="Shu S."/>
            <person name="Juenger T.E."/>
            <person name="Schmutz J."/>
        </authorList>
    </citation>
    <scope>NUCLEOTIDE SEQUENCE</scope>
    <source>
        <strain evidence="1">AP13</strain>
    </source>
</reference>
<dbReference type="PANTHER" id="PTHR47746:SF88">
    <property type="entry name" value="RNA-DIRECTED DNA POLYMERASE (REVERSE TRANSCRIPTASE)-RELATED FAMILY PROTEIN-RELATED"/>
    <property type="match status" value="1"/>
</dbReference>